<dbReference type="Gene3D" id="3.40.50.1240">
    <property type="entry name" value="Phosphoglycerate mutase-like"/>
    <property type="match status" value="1"/>
</dbReference>
<dbReference type="PROSITE" id="PS50943">
    <property type="entry name" value="HTH_CROC1"/>
    <property type="match status" value="1"/>
</dbReference>
<organism evidence="2 3">
    <name type="scientific">Planctomicrobium piriforme</name>
    <dbReference type="NCBI Taxonomy" id="1576369"/>
    <lineage>
        <taxon>Bacteria</taxon>
        <taxon>Pseudomonadati</taxon>
        <taxon>Planctomycetota</taxon>
        <taxon>Planctomycetia</taxon>
        <taxon>Planctomycetales</taxon>
        <taxon>Planctomycetaceae</taxon>
        <taxon>Planctomicrobium</taxon>
    </lineage>
</organism>
<dbReference type="GO" id="GO:0005737">
    <property type="term" value="C:cytoplasm"/>
    <property type="evidence" value="ECO:0007669"/>
    <property type="project" value="TreeGrafter"/>
</dbReference>
<dbReference type="AlphaFoldDB" id="A0A1I3MTS8"/>
<dbReference type="Proteomes" id="UP000199518">
    <property type="component" value="Unassembled WGS sequence"/>
</dbReference>
<accession>A0A1I3MTS8</accession>
<dbReference type="STRING" id="1576369.SAMN05421753_114102"/>
<dbReference type="RefSeq" id="WP_175517642.1">
    <property type="nucleotide sequence ID" value="NZ_FOQD01000014.1"/>
</dbReference>
<feature type="domain" description="HTH cro/C1-type" evidence="1">
    <location>
        <begin position="55"/>
        <end position="76"/>
    </location>
</feature>
<proteinExistence type="predicted"/>
<dbReference type="InterPro" id="IPR029033">
    <property type="entry name" value="His_PPase_superfam"/>
</dbReference>
<evidence type="ECO:0000313" key="3">
    <source>
        <dbReference type="Proteomes" id="UP000199518"/>
    </source>
</evidence>
<dbReference type="Pfam" id="PF00300">
    <property type="entry name" value="His_Phos_1"/>
    <property type="match status" value="1"/>
</dbReference>
<evidence type="ECO:0000313" key="2">
    <source>
        <dbReference type="EMBL" id="SFJ00190.1"/>
    </source>
</evidence>
<keyword evidence="3" id="KW-1185">Reference proteome</keyword>
<dbReference type="SUPFAM" id="SSF53254">
    <property type="entry name" value="Phosphoglycerate mutase-like"/>
    <property type="match status" value="1"/>
</dbReference>
<protein>
    <submittedName>
        <fullName evidence="2">Probable phosphoglycerate mutase</fullName>
    </submittedName>
</protein>
<reference evidence="3" key="1">
    <citation type="submission" date="2016-10" db="EMBL/GenBank/DDBJ databases">
        <authorList>
            <person name="Varghese N."/>
            <person name="Submissions S."/>
        </authorList>
    </citation>
    <scope>NUCLEOTIDE SEQUENCE [LARGE SCALE GENOMIC DNA]</scope>
    <source>
        <strain evidence="3">DSM 26348</strain>
    </source>
</reference>
<dbReference type="GO" id="GO:0016791">
    <property type="term" value="F:phosphatase activity"/>
    <property type="evidence" value="ECO:0007669"/>
    <property type="project" value="TreeGrafter"/>
</dbReference>
<dbReference type="InterPro" id="IPR050275">
    <property type="entry name" value="PGM_Phosphatase"/>
</dbReference>
<dbReference type="CDD" id="cd07040">
    <property type="entry name" value="HP"/>
    <property type="match status" value="1"/>
</dbReference>
<dbReference type="PANTHER" id="PTHR48100">
    <property type="entry name" value="BROAD-SPECIFICITY PHOSPHATASE YOR283W-RELATED"/>
    <property type="match status" value="1"/>
</dbReference>
<dbReference type="InterPro" id="IPR013078">
    <property type="entry name" value="His_Pase_superF_clade-1"/>
</dbReference>
<sequence>MARYVIRPGETDFDVQDRIQGDLNLPMTDRGRTQVAEIVEALRGRQLDTIYASPNEPALSTAEQIAKALDIPLKVLDRLSNVNLGLWQGLSRSEIRSKQPRLLRQWEEAPESVCAPQGESGDEAIERVQRALRKLVRRTGSFAVVASEPLATLVTSVLKGEAPRLCGPGKMATQRSRLECLESSETAT</sequence>
<dbReference type="PANTHER" id="PTHR48100:SF59">
    <property type="entry name" value="ADENOSYLCOBALAMIN_ALPHA-RIBAZOLE PHOSPHATASE"/>
    <property type="match status" value="1"/>
</dbReference>
<dbReference type="EMBL" id="FOQD01000014">
    <property type="protein sequence ID" value="SFJ00190.1"/>
    <property type="molecule type" value="Genomic_DNA"/>
</dbReference>
<name>A0A1I3MTS8_9PLAN</name>
<dbReference type="InterPro" id="IPR001387">
    <property type="entry name" value="Cro/C1-type_HTH"/>
</dbReference>
<gene>
    <name evidence="2" type="ORF">SAMN05421753_114102</name>
</gene>
<evidence type="ECO:0000259" key="1">
    <source>
        <dbReference type="PROSITE" id="PS50943"/>
    </source>
</evidence>